<evidence type="ECO:0000256" key="2">
    <source>
        <dbReference type="ARBA" id="ARBA00022692"/>
    </source>
</evidence>
<keyword evidence="3 5" id="KW-1133">Transmembrane helix</keyword>
<dbReference type="KEGG" id="cavi:CAV_0259"/>
<evidence type="ECO:0000256" key="5">
    <source>
        <dbReference type="SAM" id="Phobius"/>
    </source>
</evidence>
<dbReference type="InterPro" id="IPR007829">
    <property type="entry name" value="TM2"/>
</dbReference>
<dbReference type="RefSeq" id="WP_245807418.1">
    <property type="nucleotide sequence ID" value="NZ_CP022347.1"/>
</dbReference>
<evidence type="ECO:0000256" key="4">
    <source>
        <dbReference type="ARBA" id="ARBA00023136"/>
    </source>
</evidence>
<keyword evidence="8" id="KW-1185">Reference proteome</keyword>
<evidence type="ECO:0000256" key="1">
    <source>
        <dbReference type="ARBA" id="ARBA00004141"/>
    </source>
</evidence>
<evidence type="ECO:0000313" key="7">
    <source>
        <dbReference type="EMBL" id="ASQ29931.1"/>
    </source>
</evidence>
<keyword evidence="2 5" id="KW-0812">Transmembrane</keyword>
<dbReference type="Pfam" id="PF05154">
    <property type="entry name" value="TM2"/>
    <property type="match status" value="1"/>
</dbReference>
<evidence type="ECO:0000313" key="8">
    <source>
        <dbReference type="Proteomes" id="UP000201169"/>
    </source>
</evidence>
<reference evidence="7 8" key="1">
    <citation type="submission" date="2017-07" db="EMBL/GenBank/DDBJ databases">
        <title>Analysis of two Campylobacter avium genomes and identification of a novel hippuricase gene.</title>
        <authorList>
            <person name="Miller W.G."/>
            <person name="Chapman M.H."/>
            <person name="Yee E."/>
            <person name="Revez J."/>
            <person name="Bono J.L."/>
            <person name="Rossi M."/>
        </authorList>
    </citation>
    <scope>NUCLEOTIDE SEQUENCE [LARGE SCALE GENOMIC DNA]</scope>
    <source>
        <strain evidence="7 8">LMG 24591</strain>
    </source>
</reference>
<name>A0A222MVU7_9BACT</name>
<feature type="domain" description="TM2" evidence="6">
    <location>
        <begin position="44"/>
        <end position="87"/>
    </location>
</feature>
<evidence type="ECO:0000256" key="3">
    <source>
        <dbReference type="ARBA" id="ARBA00022989"/>
    </source>
</evidence>
<organism evidence="7 8">
    <name type="scientific">Campylobacter avium LMG 24591</name>
    <dbReference type="NCBI Taxonomy" id="522484"/>
    <lineage>
        <taxon>Bacteria</taxon>
        <taxon>Pseudomonadati</taxon>
        <taxon>Campylobacterota</taxon>
        <taxon>Epsilonproteobacteria</taxon>
        <taxon>Campylobacterales</taxon>
        <taxon>Campylobacteraceae</taxon>
        <taxon>Campylobacter</taxon>
    </lineage>
</organism>
<proteinExistence type="predicted"/>
<dbReference type="Proteomes" id="UP000201169">
    <property type="component" value="Chromosome"/>
</dbReference>
<gene>
    <name evidence="7" type="ORF">CAV_0259</name>
</gene>
<evidence type="ECO:0000259" key="6">
    <source>
        <dbReference type="Pfam" id="PF05154"/>
    </source>
</evidence>
<sequence>MIDKDTLFLSIKDKIPSDSLEACKESIDNANADELSKVALLNIKNPVIALLLSLFLGVFGVDRFYKGDVKLGILKPVLFFGSYILTLVCSFIYLDSDNSGFNLLFVLVVLFGVLLIGTLIWCIVDIFLVYFGIKKDNLAKIYSVFSK</sequence>
<dbReference type="EMBL" id="CP022347">
    <property type="protein sequence ID" value="ASQ29931.1"/>
    <property type="molecule type" value="Genomic_DNA"/>
</dbReference>
<dbReference type="AlphaFoldDB" id="A0A222MVU7"/>
<accession>A0A222MVU7</accession>
<dbReference type="GO" id="GO:0016020">
    <property type="term" value="C:membrane"/>
    <property type="evidence" value="ECO:0007669"/>
    <property type="project" value="UniProtKB-SubCell"/>
</dbReference>
<protein>
    <submittedName>
        <fullName evidence="7">TM2 domain-containing protein</fullName>
    </submittedName>
</protein>
<feature type="transmembrane region" description="Helical" evidence="5">
    <location>
        <begin position="100"/>
        <end position="133"/>
    </location>
</feature>
<feature type="transmembrane region" description="Helical" evidence="5">
    <location>
        <begin position="77"/>
        <end position="94"/>
    </location>
</feature>
<keyword evidence="4 5" id="KW-0472">Membrane</keyword>
<comment type="subcellular location">
    <subcellularLocation>
        <location evidence="1">Membrane</location>
        <topology evidence="1">Multi-pass membrane protein</topology>
    </subcellularLocation>
</comment>
<feature type="transmembrane region" description="Helical" evidence="5">
    <location>
        <begin position="47"/>
        <end position="65"/>
    </location>
</feature>